<dbReference type="Proteomes" id="UP001186974">
    <property type="component" value="Unassembled WGS sequence"/>
</dbReference>
<evidence type="ECO:0000313" key="1">
    <source>
        <dbReference type="EMBL" id="KAK3044938.1"/>
    </source>
</evidence>
<sequence length="89" mass="9306">NTSVNEEYTSVRKTRPAPISAGSKKHPPPVSRIVRSSPQNPNISPPASAAPAVCPTRYNIPRAKGQIPENMADHVISGLICPPLAGATA</sequence>
<comment type="caution">
    <text evidence="1">The sequence shown here is derived from an EMBL/GenBank/DDBJ whole genome shotgun (WGS) entry which is preliminary data.</text>
</comment>
<proteinExistence type="predicted"/>
<reference evidence="1" key="1">
    <citation type="submission" date="2024-09" db="EMBL/GenBank/DDBJ databases">
        <title>Black Yeasts Isolated from many extreme environments.</title>
        <authorList>
            <person name="Coleine C."/>
            <person name="Stajich J.E."/>
            <person name="Selbmann L."/>
        </authorList>
    </citation>
    <scope>NUCLEOTIDE SEQUENCE</scope>
    <source>
        <strain evidence="1">CCFEE 5737</strain>
    </source>
</reference>
<feature type="non-terminal residue" evidence="1">
    <location>
        <position position="1"/>
    </location>
</feature>
<evidence type="ECO:0000313" key="2">
    <source>
        <dbReference type="Proteomes" id="UP001186974"/>
    </source>
</evidence>
<accession>A0ACC3CUL3</accession>
<organism evidence="1 2">
    <name type="scientific">Coniosporium uncinatum</name>
    <dbReference type="NCBI Taxonomy" id="93489"/>
    <lineage>
        <taxon>Eukaryota</taxon>
        <taxon>Fungi</taxon>
        <taxon>Dikarya</taxon>
        <taxon>Ascomycota</taxon>
        <taxon>Pezizomycotina</taxon>
        <taxon>Dothideomycetes</taxon>
        <taxon>Dothideomycetes incertae sedis</taxon>
        <taxon>Coniosporium</taxon>
    </lineage>
</organism>
<keyword evidence="2" id="KW-1185">Reference proteome</keyword>
<name>A0ACC3CUL3_9PEZI</name>
<gene>
    <name evidence="1" type="ORF">LTS18_015000</name>
</gene>
<dbReference type="EMBL" id="JAWDJW010011248">
    <property type="protein sequence ID" value="KAK3044938.1"/>
    <property type="molecule type" value="Genomic_DNA"/>
</dbReference>
<protein>
    <submittedName>
        <fullName evidence="1">Uncharacterized protein</fullName>
    </submittedName>
</protein>